<evidence type="ECO:0000256" key="2">
    <source>
        <dbReference type="SAM" id="Coils"/>
    </source>
</evidence>
<dbReference type="GO" id="GO:0016567">
    <property type="term" value="P:protein ubiquitination"/>
    <property type="evidence" value="ECO:0007669"/>
    <property type="project" value="TreeGrafter"/>
</dbReference>
<keyword evidence="1" id="KW-0862">Zinc</keyword>
<dbReference type="InterPro" id="IPR013083">
    <property type="entry name" value="Znf_RING/FYVE/PHD"/>
</dbReference>
<feature type="domain" description="RING-type" evidence="4">
    <location>
        <begin position="815"/>
        <end position="857"/>
    </location>
</feature>
<accession>A0A0G4H3X8</accession>
<keyword evidence="2" id="KW-0175">Coiled coil</keyword>
<dbReference type="STRING" id="1169540.A0A0G4H3X8"/>
<dbReference type="Proteomes" id="UP000041254">
    <property type="component" value="Unassembled WGS sequence"/>
</dbReference>
<evidence type="ECO:0000313" key="6">
    <source>
        <dbReference type="Proteomes" id="UP000041254"/>
    </source>
</evidence>
<feature type="coiled-coil region" evidence="2">
    <location>
        <begin position="774"/>
        <end position="815"/>
    </location>
</feature>
<evidence type="ECO:0000256" key="3">
    <source>
        <dbReference type="SAM" id="MobiDB-lite"/>
    </source>
</evidence>
<feature type="compositionally biased region" description="Acidic residues" evidence="3">
    <location>
        <begin position="649"/>
        <end position="664"/>
    </location>
</feature>
<dbReference type="InParanoid" id="A0A0G4H3X8"/>
<proteinExistence type="predicted"/>
<organism evidence="5 6">
    <name type="scientific">Vitrella brassicaformis (strain CCMP3155)</name>
    <dbReference type="NCBI Taxonomy" id="1169540"/>
    <lineage>
        <taxon>Eukaryota</taxon>
        <taxon>Sar</taxon>
        <taxon>Alveolata</taxon>
        <taxon>Colpodellida</taxon>
        <taxon>Vitrellaceae</taxon>
        <taxon>Vitrella</taxon>
    </lineage>
</organism>
<dbReference type="Pfam" id="PF13920">
    <property type="entry name" value="zf-C3HC4_3"/>
    <property type="match status" value="1"/>
</dbReference>
<keyword evidence="1" id="KW-0479">Metal-binding</keyword>
<evidence type="ECO:0000256" key="1">
    <source>
        <dbReference type="PROSITE-ProRule" id="PRU00175"/>
    </source>
</evidence>
<feature type="region of interest" description="Disordered" evidence="3">
    <location>
        <begin position="603"/>
        <end position="773"/>
    </location>
</feature>
<dbReference type="OrthoDB" id="10261999at2759"/>
<feature type="region of interest" description="Disordered" evidence="3">
    <location>
        <begin position="561"/>
        <end position="580"/>
    </location>
</feature>
<dbReference type="PANTHER" id="PTHR22696">
    <property type="entry name" value="E3 UBIQUITIN-PROTEIN LIGASE RNF26"/>
    <property type="match status" value="1"/>
</dbReference>
<dbReference type="SUPFAM" id="SSF57850">
    <property type="entry name" value="RING/U-box"/>
    <property type="match status" value="1"/>
</dbReference>
<reference evidence="5 6" key="1">
    <citation type="submission" date="2014-11" db="EMBL/GenBank/DDBJ databases">
        <authorList>
            <person name="Zhu J."/>
            <person name="Qi W."/>
            <person name="Song R."/>
        </authorList>
    </citation>
    <scope>NUCLEOTIDE SEQUENCE [LARGE SCALE GENOMIC DNA]</scope>
</reference>
<evidence type="ECO:0000259" key="4">
    <source>
        <dbReference type="PROSITE" id="PS50089"/>
    </source>
</evidence>
<dbReference type="PhylomeDB" id="A0A0G4H3X8"/>
<name>A0A0G4H3X8_VITBC</name>
<feature type="compositionally biased region" description="Basic residues" evidence="3">
    <location>
        <begin position="697"/>
        <end position="706"/>
    </location>
</feature>
<dbReference type="Gene3D" id="3.30.40.10">
    <property type="entry name" value="Zinc/RING finger domain, C3HC4 (zinc finger)"/>
    <property type="match status" value="1"/>
</dbReference>
<dbReference type="InterPro" id="IPR001841">
    <property type="entry name" value="Znf_RING"/>
</dbReference>
<keyword evidence="6" id="KW-1185">Reference proteome</keyword>
<sequence>MSARSKASRIDLGIVLSEDGLLSDDAETSKGALTRLAKHVLTSFDVSASVRDERFKALLFGNPHVSEERVLRKLYDAFVSGTMPLVEDATTIISLVDAYLVGVKAKDGLIAALFQKGIATATGVIDLLAAFIDKFDFDDDLLVGAAGGEVKRLEDKRAQLGCFRQKSWIMLGVAVCDGQTDFQTPVNANRVHISQNHPRLVVKAMQEVARRKDDDPLFDYALTFVQHMFMLPTVSTLGPPTIWLGQLFSATVEVVVHCPDPQQPGLHARSMEVLDYIFGAVSTISLGGTDAQRAECREVLEKDVYPNVQKLSNVLGSSAGFESEKFAATICLGHIFSYTTSLMAFDIKVMNDVKEQERLAATICSIPNGPVRLMHVPGALKNLCMVLRRGSAAYPIVRPPSADTPRPLPFPTLHSIALPISRVYHYISSLAEAGYRDEVVKAGFFATLSALVADEQLWYSPAAISFATSIFGATGPQIEDKHAEAAVRDGLGIALCDLAYRIACGRTSVGCDATPYLINILTTLVRYGDRVAARKGKKGIARQNAVITAILQAESVKKLRQQARAPAGKGRGTAPPQLTLPPELLAFFDDIERRANRVADEVAAELEGDDEGVKGKTRPHKKGGRHKGPNPQLNDTPAAAAAASSACADEGDEDDNGDPADEESKEPAPTPTSGDAKPAPSPALETPEHDSAFIAVGRRKRGKSKMQQRQERNMDRPSAPDPPPHTRTKRWSIVSRETPPGRDALIPSSSSSSGAFASVPTPFSSSASALPPPVPEAVSEVEALRMELEAIRREKEALEREKDQTLRRLQETTDCDICMAEKKSVVLVPCLHLSLCPSCVSRLAARPPAQRLCPRCRTPITSTKRIYV</sequence>
<protein>
    <recommendedName>
        <fullName evidence="4">RING-type domain-containing protein</fullName>
    </recommendedName>
</protein>
<feature type="compositionally biased region" description="Low complexity" evidence="3">
    <location>
        <begin position="638"/>
        <end position="648"/>
    </location>
</feature>
<dbReference type="GO" id="GO:0008270">
    <property type="term" value="F:zinc ion binding"/>
    <property type="evidence" value="ECO:0007669"/>
    <property type="project" value="UniProtKB-KW"/>
</dbReference>
<feature type="compositionally biased region" description="Basic residues" evidence="3">
    <location>
        <begin position="615"/>
        <end position="628"/>
    </location>
</feature>
<keyword evidence="1" id="KW-0863">Zinc-finger</keyword>
<dbReference type="AlphaFoldDB" id="A0A0G4H3X8"/>
<dbReference type="PANTHER" id="PTHR22696:SF1">
    <property type="entry name" value="E3 UBIQUITIN-PROTEIN LIGASE RNF26"/>
    <property type="match status" value="1"/>
</dbReference>
<evidence type="ECO:0000313" key="5">
    <source>
        <dbReference type="EMBL" id="CEM38413.1"/>
    </source>
</evidence>
<dbReference type="GO" id="GO:0061630">
    <property type="term" value="F:ubiquitin protein ligase activity"/>
    <property type="evidence" value="ECO:0007669"/>
    <property type="project" value="TreeGrafter"/>
</dbReference>
<dbReference type="VEuPathDB" id="CryptoDB:Vbra_6574"/>
<dbReference type="PROSITE" id="PS50089">
    <property type="entry name" value="ZF_RING_2"/>
    <property type="match status" value="1"/>
</dbReference>
<dbReference type="EMBL" id="CDMY01000982">
    <property type="protein sequence ID" value="CEM38413.1"/>
    <property type="molecule type" value="Genomic_DNA"/>
</dbReference>
<dbReference type="GO" id="GO:0006511">
    <property type="term" value="P:ubiquitin-dependent protein catabolic process"/>
    <property type="evidence" value="ECO:0007669"/>
    <property type="project" value="TreeGrafter"/>
</dbReference>
<gene>
    <name evidence="5" type="ORF">Vbra_6574</name>
</gene>